<dbReference type="Proteomes" id="UP000013201">
    <property type="component" value="Unassembled WGS sequence"/>
</dbReference>
<evidence type="ECO:0000313" key="8">
    <source>
        <dbReference type="EMBL" id="CCW17058.1"/>
    </source>
</evidence>
<dbReference type="GO" id="GO:0006098">
    <property type="term" value="P:pentose-phosphate shunt"/>
    <property type="evidence" value="ECO:0007669"/>
    <property type="project" value="UniProtKB-UniPathway"/>
</dbReference>
<feature type="domain" description="Glucosamine/galactosamine-6-phosphate isomerase" evidence="7">
    <location>
        <begin position="2"/>
        <end position="190"/>
    </location>
</feature>
<comment type="caution">
    <text evidence="8">The sequence shown here is derived from an EMBL/GenBank/DDBJ whole genome shotgun (WGS) entry which is preliminary data.</text>
</comment>
<evidence type="ECO:0000259" key="7">
    <source>
        <dbReference type="Pfam" id="PF01182"/>
    </source>
</evidence>
<evidence type="ECO:0000313" key="9">
    <source>
        <dbReference type="Proteomes" id="UP000013201"/>
    </source>
</evidence>
<dbReference type="Gene3D" id="3.40.50.1360">
    <property type="match status" value="1"/>
</dbReference>
<organism evidence="8 9">
    <name type="scientific">Sphingobium indicum BiD32</name>
    <dbReference type="NCBI Taxonomy" id="1301087"/>
    <lineage>
        <taxon>Bacteria</taxon>
        <taxon>Pseudomonadati</taxon>
        <taxon>Pseudomonadota</taxon>
        <taxon>Alphaproteobacteria</taxon>
        <taxon>Sphingomonadales</taxon>
        <taxon>Sphingomonadaceae</taxon>
        <taxon>Sphingobium</taxon>
    </lineage>
</organism>
<reference evidence="8 9" key="1">
    <citation type="submission" date="2013-03" db="EMBL/GenBank/DDBJ databases">
        <authorList>
            <person name="Le V."/>
        </authorList>
    </citation>
    <scope>NUCLEOTIDE SEQUENCE [LARGE SCALE GENOMIC DNA]</scope>
    <source>
        <strain evidence="8 9">BiD32</strain>
    </source>
</reference>
<evidence type="ECO:0000256" key="6">
    <source>
        <dbReference type="ARBA" id="ARBA00020337"/>
    </source>
</evidence>
<dbReference type="UniPathway" id="UPA00115">
    <property type="reaction ID" value="UER00409"/>
</dbReference>
<evidence type="ECO:0000256" key="4">
    <source>
        <dbReference type="ARBA" id="ARBA00010662"/>
    </source>
</evidence>
<gene>
    <name evidence="8" type="ORF">EBBID32_13970</name>
</gene>
<sequence length="215" mass="23165">MADAVESIIKCAIEVHGSAVLALPGGTTPVPIFRELANRNLNWSGVTLLPTDDRLVPIDHVLSNAGLIRRFFGSTEARLVTLLDDDDGIDTVGYSASRTLRTLRWPLDLVWLGMGEDGHTASILPGPDFEAALNRSSEHRACSVVPDPMPLEAAVARITLTRAALVATRCLILTITGEKKRLVAERAFREGCASTVAIGRVVAWAQAPAVVFWCK</sequence>
<comment type="catalytic activity">
    <reaction evidence="1">
        <text>6-phospho-D-glucono-1,5-lactone + H2O = 6-phospho-D-gluconate + H(+)</text>
        <dbReference type="Rhea" id="RHEA:12556"/>
        <dbReference type="ChEBI" id="CHEBI:15377"/>
        <dbReference type="ChEBI" id="CHEBI:15378"/>
        <dbReference type="ChEBI" id="CHEBI:57955"/>
        <dbReference type="ChEBI" id="CHEBI:58759"/>
        <dbReference type="EC" id="3.1.1.31"/>
    </reaction>
</comment>
<dbReference type="InterPro" id="IPR006148">
    <property type="entry name" value="Glc/Gal-6P_isomerase"/>
</dbReference>
<dbReference type="PANTHER" id="PTHR11054:SF0">
    <property type="entry name" value="6-PHOSPHOGLUCONOLACTONASE"/>
    <property type="match status" value="1"/>
</dbReference>
<evidence type="ECO:0000256" key="5">
    <source>
        <dbReference type="ARBA" id="ARBA00013198"/>
    </source>
</evidence>
<proteinExistence type="inferred from homology"/>
<keyword evidence="8" id="KW-0378">Hydrolase</keyword>
<dbReference type="EC" id="3.1.1.31" evidence="5"/>
<name>N1MNK6_9SPHN</name>
<dbReference type="InterPro" id="IPR039104">
    <property type="entry name" value="6PGL"/>
</dbReference>
<protein>
    <recommendedName>
        <fullName evidence="6">6-phosphogluconolactonase</fullName>
        <ecNumber evidence="5">3.1.1.31</ecNumber>
    </recommendedName>
</protein>
<dbReference type="GO" id="GO:0005975">
    <property type="term" value="P:carbohydrate metabolic process"/>
    <property type="evidence" value="ECO:0007669"/>
    <property type="project" value="InterPro"/>
</dbReference>
<comment type="function">
    <text evidence="2">Hydrolysis of 6-phosphogluconolactone to 6-phosphogluconate.</text>
</comment>
<evidence type="ECO:0000256" key="3">
    <source>
        <dbReference type="ARBA" id="ARBA00004961"/>
    </source>
</evidence>
<dbReference type="SUPFAM" id="SSF100950">
    <property type="entry name" value="NagB/RpiA/CoA transferase-like"/>
    <property type="match status" value="1"/>
</dbReference>
<dbReference type="GO" id="GO:0017057">
    <property type="term" value="F:6-phosphogluconolactonase activity"/>
    <property type="evidence" value="ECO:0007669"/>
    <property type="project" value="UniProtKB-EC"/>
</dbReference>
<evidence type="ECO:0000256" key="1">
    <source>
        <dbReference type="ARBA" id="ARBA00000832"/>
    </source>
</evidence>
<accession>N1MNK6</accession>
<dbReference type="AlphaFoldDB" id="N1MNK6"/>
<comment type="similarity">
    <text evidence="4">Belongs to the glucosamine/galactosamine-6-phosphate isomerase family. 6-phosphogluconolactonase subfamily.</text>
</comment>
<keyword evidence="9" id="KW-1185">Reference proteome</keyword>
<evidence type="ECO:0000256" key="2">
    <source>
        <dbReference type="ARBA" id="ARBA00002681"/>
    </source>
</evidence>
<reference evidence="9" key="2">
    <citation type="submission" date="2013-04" db="EMBL/GenBank/DDBJ databases">
        <title>Bisphenol A degrading Sphingobium sp. strain BiD32.</title>
        <authorList>
            <person name="Nielsen J.L."/>
            <person name="Zhou N.A."/>
            <person name="Kjeldal H."/>
        </authorList>
    </citation>
    <scope>NUCLEOTIDE SEQUENCE [LARGE SCALE GENOMIC DNA]</scope>
    <source>
        <strain evidence="9">BiD32</strain>
    </source>
</reference>
<dbReference type="PANTHER" id="PTHR11054">
    <property type="entry name" value="6-PHOSPHOGLUCONOLACTONASE"/>
    <property type="match status" value="1"/>
</dbReference>
<dbReference type="InterPro" id="IPR005900">
    <property type="entry name" value="6-phosphogluconolactonase_DevB"/>
</dbReference>
<dbReference type="Pfam" id="PF01182">
    <property type="entry name" value="Glucosamine_iso"/>
    <property type="match status" value="1"/>
</dbReference>
<dbReference type="EMBL" id="CAVK010000061">
    <property type="protein sequence ID" value="CCW17058.1"/>
    <property type="molecule type" value="Genomic_DNA"/>
</dbReference>
<dbReference type="InterPro" id="IPR037171">
    <property type="entry name" value="NagB/RpiA_transferase-like"/>
</dbReference>
<dbReference type="CDD" id="cd01400">
    <property type="entry name" value="6PGL"/>
    <property type="match status" value="1"/>
</dbReference>
<comment type="pathway">
    <text evidence="3">Carbohydrate degradation; pentose phosphate pathway; D-ribulose 5-phosphate from D-glucose 6-phosphate (oxidative stage): step 2/3.</text>
</comment>